<dbReference type="InParanoid" id="S8FBC2"/>
<proteinExistence type="predicted"/>
<dbReference type="Pfam" id="PF01070">
    <property type="entry name" value="FMN_dh"/>
    <property type="match status" value="1"/>
</dbReference>
<dbReference type="InterPro" id="IPR000262">
    <property type="entry name" value="FMN-dep_DH"/>
</dbReference>
<dbReference type="Gene3D" id="3.20.20.70">
    <property type="entry name" value="Aldolase class I"/>
    <property type="match status" value="1"/>
</dbReference>
<dbReference type="EMBL" id="KE504198">
    <property type="protein sequence ID" value="EPS95854.1"/>
    <property type="molecule type" value="Genomic_DNA"/>
</dbReference>
<evidence type="ECO:0000259" key="2">
    <source>
        <dbReference type="Pfam" id="PF01070"/>
    </source>
</evidence>
<evidence type="ECO:0000313" key="3">
    <source>
        <dbReference type="EMBL" id="EPS95854.1"/>
    </source>
</evidence>
<comment type="cofactor">
    <cofactor evidence="1">
        <name>FMN</name>
        <dbReference type="ChEBI" id="CHEBI:58210"/>
    </cofactor>
</comment>
<dbReference type="InterPro" id="IPR013785">
    <property type="entry name" value="Aldolase_TIM"/>
</dbReference>
<protein>
    <recommendedName>
        <fullName evidence="2">FMN-dependent dehydrogenase domain-containing protein</fullName>
    </recommendedName>
</protein>
<gene>
    <name evidence="3" type="ORF">FOMPIDRAFT_1053757</name>
</gene>
<dbReference type="AlphaFoldDB" id="S8FBC2"/>
<dbReference type="HOGENOM" id="CLU_1354653_0_0_1"/>
<evidence type="ECO:0000313" key="4">
    <source>
        <dbReference type="Proteomes" id="UP000015241"/>
    </source>
</evidence>
<organism evidence="3 4">
    <name type="scientific">Fomitopsis schrenkii</name>
    <name type="common">Brown rot fungus</name>
    <dbReference type="NCBI Taxonomy" id="2126942"/>
    <lineage>
        <taxon>Eukaryota</taxon>
        <taxon>Fungi</taxon>
        <taxon>Dikarya</taxon>
        <taxon>Basidiomycota</taxon>
        <taxon>Agaricomycotina</taxon>
        <taxon>Agaricomycetes</taxon>
        <taxon>Polyporales</taxon>
        <taxon>Fomitopsis</taxon>
    </lineage>
</organism>
<evidence type="ECO:0000256" key="1">
    <source>
        <dbReference type="ARBA" id="ARBA00001917"/>
    </source>
</evidence>
<sequence length="202" mass="21341">MLPARGSFPDPNFEVSVDGSVRAAARATSSSSSSWTTSCQPDTVQYGALVEVAPVLPARGNFPNLTFEVSVDGGRQLDTAHSALEVLVEVVPMLPARGYFPDPNIVDGGVRYAKHSLKALHLGPWTTGLTRHATSSRLSPCSARVATSPILTSRSYIVACSGLKVVPALRKRGYSPGANFEILDDSGVCRGSDVGILKDLTE</sequence>
<dbReference type="Proteomes" id="UP000015241">
    <property type="component" value="Unassembled WGS sequence"/>
</dbReference>
<dbReference type="GO" id="GO:0016491">
    <property type="term" value="F:oxidoreductase activity"/>
    <property type="evidence" value="ECO:0007669"/>
    <property type="project" value="InterPro"/>
</dbReference>
<keyword evidence="4" id="KW-1185">Reference proteome</keyword>
<name>S8FBC2_FOMSC</name>
<reference evidence="3 4" key="1">
    <citation type="journal article" date="2012" name="Science">
        <title>The Paleozoic origin of enzymatic lignin decomposition reconstructed from 31 fungal genomes.</title>
        <authorList>
            <person name="Floudas D."/>
            <person name="Binder M."/>
            <person name="Riley R."/>
            <person name="Barry K."/>
            <person name="Blanchette R.A."/>
            <person name="Henrissat B."/>
            <person name="Martinez A.T."/>
            <person name="Otillar R."/>
            <person name="Spatafora J.W."/>
            <person name="Yadav J.S."/>
            <person name="Aerts A."/>
            <person name="Benoit I."/>
            <person name="Boyd A."/>
            <person name="Carlson A."/>
            <person name="Copeland A."/>
            <person name="Coutinho P.M."/>
            <person name="de Vries R.P."/>
            <person name="Ferreira P."/>
            <person name="Findley K."/>
            <person name="Foster B."/>
            <person name="Gaskell J."/>
            <person name="Glotzer D."/>
            <person name="Gorecki P."/>
            <person name="Heitman J."/>
            <person name="Hesse C."/>
            <person name="Hori C."/>
            <person name="Igarashi K."/>
            <person name="Jurgens J.A."/>
            <person name="Kallen N."/>
            <person name="Kersten P."/>
            <person name="Kohler A."/>
            <person name="Kuees U."/>
            <person name="Kumar T.K.A."/>
            <person name="Kuo A."/>
            <person name="LaButti K."/>
            <person name="Larrondo L.F."/>
            <person name="Lindquist E."/>
            <person name="Ling A."/>
            <person name="Lombard V."/>
            <person name="Lucas S."/>
            <person name="Lundell T."/>
            <person name="Martin R."/>
            <person name="McLaughlin D.J."/>
            <person name="Morgenstern I."/>
            <person name="Morin E."/>
            <person name="Murat C."/>
            <person name="Nagy L.G."/>
            <person name="Nolan M."/>
            <person name="Ohm R.A."/>
            <person name="Patyshakuliyeva A."/>
            <person name="Rokas A."/>
            <person name="Ruiz-Duenas F.J."/>
            <person name="Sabat G."/>
            <person name="Salamov A."/>
            <person name="Samejima M."/>
            <person name="Schmutz J."/>
            <person name="Slot J.C."/>
            <person name="St John F."/>
            <person name="Stenlid J."/>
            <person name="Sun H."/>
            <person name="Sun S."/>
            <person name="Syed K."/>
            <person name="Tsang A."/>
            <person name="Wiebenga A."/>
            <person name="Young D."/>
            <person name="Pisabarro A."/>
            <person name="Eastwood D.C."/>
            <person name="Martin F."/>
            <person name="Cullen D."/>
            <person name="Grigoriev I.V."/>
            <person name="Hibbett D.S."/>
        </authorList>
    </citation>
    <scope>NUCLEOTIDE SEQUENCE</scope>
    <source>
        <strain evidence="4">FP-58527</strain>
    </source>
</reference>
<accession>S8FBC2</accession>
<feature type="domain" description="FMN-dependent dehydrogenase" evidence="2">
    <location>
        <begin position="69"/>
        <end position="132"/>
    </location>
</feature>